<feature type="domain" description="Heterokaryon incompatibility" evidence="1">
    <location>
        <begin position="60"/>
        <end position="172"/>
    </location>
</feature>
<dbReference type="AlphaFoldDB" id="A0A9P9D5F7"/>
<keyword evidence="3" id="KW-1185">Reference proteome</keyword>
<dbReference type="PANTHER" id="PTHR24148">
    <property type="entry name" value="ANKYRIN REPEAT DOMAIN-CONTAINING PROTEIN 39 HOMOLOG-RELATED"/>
    <property type="match status" value="1"/>
</dbReference>
<comment type="caution">
    <text evidence="2">The sequence shown here is derived from an EMBL/GenBank/DDBJ whole genome shotgun (WGS) entry which is preliminary data.</text>
</comment>
<sequence>MRTFRLYNLSNASIETHDLDDAPPYIAASHAWSEQNFMPDIESSFGGAALRKITSQLYPSVYHCWVDNFCILQDDEEDKFEQIPLMADNYGRAETVAVIHRTHFGFSQSQVEYMMGELDEVFKTSLERSWKQTWFQKKWYDGPNFELVKQAMFALKRLTISAWGTRVWTLQEYLLAQNVVWIGTDFEPLSYDYKLFLNAVSGIYPASKFDPELTDIGIWTLLTDFRFMFTYCAGRSKHDTRMMDLARHRDTTIPADKIYGIMAASGVKIAPIHAESLEDAWKRWWTAALHQGHIRWALLPPRRFGDEPQYTQNHCLMPQESGRCGVSLNSGLSNIVPLSAVDINDGTVTMSGYFVGHLNLLREMGMKFSPRKFIFDPIVDYILLTHGRWRDAIQMFEALAELVPRFEDRVLVAQTTVDNYPRALSFAFSEQRGSFSLYFRTELHSTAWDNHMPTKDLGMDLAALHSGTFFLAEIIYSNVDPPISTIAILGDYLPTNPLVVLGFDSFILNKRSNRQTLLIAEIPPNGSSLHKLGMTTAIHSDRLPMCIPANLQEFRLGGSSCQICSQSQQDRPRTKGQVRRRAPETRYFIPPEKAGAWLRKERVERKIRFKNIRRSLDLRGLNRSRRRSLFLRPKY</sequence>
<dbReference type="InterPro" id="IPR052895">
    <property type="entry name" value="HetReg/Transcr_Mod"/>
</dbReference>
<accession>A0A9P9D5F7</accession>
<protein>
    <recommendedName>
        <fullName evidence="1">Heterokaryon incompatibility domain-containing protein</fullName>
    </recommendedName>
</protein>
<proteinExistence type="predicted"/>
<gene>
    <name evidence="2" type="ORF">B0J11DRAFT_542309</name>
</gene>
<dbReference type="Proteomes" id="UP000700596">
    <property type="component" value="Unassembled WGS sequence"/>
</dbReference>
<dbReference type="PANTHER" id="PTHR24148:SF73">
    <property type="entry name" value="HET DOMAIN PROTEIN (AFU_ORTHOLOGUE AFUA_8G01020)"/>
    <property type="match status" value="1"/>
</dbReference>
<evidence type="ECO:0000313" key="3">
    <source>
        <dbReference type="Proteomes" id="UP000700596"/>
    </source>
</evidence>
<dbReference type="InterPro" id="IPR010730">
    <property type="entry name" value="HET"/>
</dbReference>
<reference evidence="2" key="1">
    <citation type="journal article" date="2021" name="Nat. Commun.">
        <title>Genetic determinants of endophytism in the Arabidopsis root mycobiome.</title>
        <authorList>
            <person name="Mesny F."/>
            <person name="Miyauchi S."/>
            <person name="Thiergart T."/>
            <person name="Pickel B."/>
            <person name="Atanasova L."/>
            <person name="Karlsson M."/>
            <person name="Huettel B."/>
            <person name="Barry K.W."/>
            <person name="Haridas S."/>
            <person name="Chen C."/>
            <person name="Bauer D."/>
            <person name="Andreopoulos W."/>
            <person name="Pangilinan J."/>
            <person name="LaButti K."/>
            <person name="Riley R."/>
            <person name="Lipzen A."/>
            <person name="Clum A."/>
            <person name="Drula E."/>
            <person name="Henrissat B."/>
            <person name="Kohler A."/>
            <person name="Grigoriev I.V."/>
            <person name="Martin F.M."/>
            <person name="Hacquard S."/>
        </authorList>
    </citation>
    <scope>NUCLEOTIDE SEQUENCE</scope>
    <source>
        <strain evidence="2">MPI-CAGE-CH-0243</strain>
    </source>
</reference>
<evidence type="ECO:0000313" key="2">
    <source>
        <dbReference type="EMBL" id="KAH7112929.1"/>
    </source>
</evidence>
<evidence type="ECO:0000259" key="1">
    <source>
        <dbReference type="Pfam" id="PF06985"/>
    </source>
</evidence>
<dbReference type="Pfam" id="PF06985">
    <property type="entry name" value="HET"/>
    <property type="match status" value="1"/>
</dbReference>
<organism evidence="2 3">
    <name type="scientific">Dendryphion nanum</name>
    <dbReference type="NCBI Taxonomy" id="256645"/>
    <lineage>
        <taxon>Eukaryota</taxon>
        <taxon>Fungi</taxon>
        <taxon>Dikarya</taxon>
        <taxon>Ascomycota</taxon>
        <taxon>Pezizomycotina</taxon>
        <taxon>Dothideomycetes</taxon>
        <taxon>Pleosporomycetidae</taxon>
        <taxon>Pleosporales</taxon>
        <taxon>Torulaceae</taxon>
        <taxon>Dendryphion</taxon>
    </lineage>
</organism>
<dbReference type="OrthoDB" id="2157530at2759"/>
<name>A0A9P9D5F7_9PLEO</name>
<dbReference type="EMBL" id="JAGMWT010000020">
    <property type="protein sequence ID" value="KAH7112929.1"/>
    <property type="molecule type" value="Genomic_DNA"/>
</dbReference>